<accession>A0A0P1EVV7</accession>
<evidence type="ECO:0000256" key="4">
    <source>
        <dbReference type="SAM" id="SignalP"/>
    </source>
</evidence>
<keyword evidence="3" id="KW-0804">Transcription</keyword>
<dbReference type="PROSITE" id="PS01124">
    <property type="entry name" value="HTH_ARAC_FAMILY_2"/>
    <property type="match status" value="1"/>
</dbReference>
<sequence>MKQKTKQTVVPVVVCAMAQPFLAVALRNGADTSTMLEPSGVTSADILEGKKMMSGQSWYDFIDRVAAAVDSPFLGFHIGSGAAIQTLPNLKNLKMGEATLGNLLTTMVIEAESLTTLADYELVVKGREATLRSQRSFRPSSNPVQADGYFAGFLYRLLRECCGDAWDAAAFKARICDPEALPKDIHSASRVMRGTRSGVEFRFPSTWLLLLDQGQASQTPEINDVRDTSFMSQVSMLLELHQSDPNITLETFAKLISLSPSGAKRQFAKHKTTFHKELDACRYARARRLLSETDLTMAQIGNRIGFAESSGFCRVFKRWEGMSPGKYRQEMGSVGLQEPAQSRPLRA</sequence>
<feature type="signal peptide" evidence="4">
    <location>
        <begin position="1"/>
        <end position="25"/>
    </location>
</feature>
<feature type="domain" description="HTH araC/xylS-type" evidence="5">
    <location>
        <begin position="232"/>
        <end position="330"/>
    </location>
</feature>
<protein>
    <submittedName>
        <fullName evidence="6">Transcriptional activator NphR</fullName>
    </submittedName>
</protein>
<dbReference type="GO" id="GO:0003700">
    <property type="term" value="F:DNA-binding transcription factor activity"/>
    <property type="evidence" value="ECO:0007669"/>
    <property type="project" value="InterPro"/>
</dbReference>
<dbReference type="OrthoDB" id="9805730at2"/>
<dbReference type="AlphaFoldDB" id="A0A0P1EVV7"/>
<keyword evidence="2" id="KW-0238">DNA-binding</keyword>
<keyword evidence="1" id="KW-0805">Transcription regulation</keyword>
<keyword evidence="4" id="KW-0732">Signal</keyword>
<dbReference type="Gene3D" id="1.10.10.60">
    <property type="entry name" value="Homeodomain-like"/>
    <property type="match status" value="1"/>
</dbReference>
<reference evidence="6 7" key="1">
    <citation type="submission" date="2015-09" db="EMBL/GenBank/DDBJ databases">
        <authorList>
            <consortium name="Swine Surveillance"/>
        </authorList>
    </citation>
    <scope>NUCLEOTIDE SEQUENCE [LARGE SCALE GENOMIC DNA]</scope>
    <source>
        <strain evidence="6 7">CECT 4292</strain>
    </source>
</reference>
<dbReference type="PANTHER" id="PTHR47894">
    <property type="entry name" value="HTH-TYPE TRANSCRIPTIONAL REGULATOR GADX"/>
    <property type="match status" value="1"/>
</dbReference>
<dbReference type="PRINTS" id="PR00032">
    <property type="entry name" value="HTHARAC"/>
</dbReference>
<name>A0A0P1EVV7_9RHOB</name>
<dbReference type="GO" id="GO:0005829">
    <property type="term" value="C:cytosol"/>
    <property type="evidence" value="ECO:0007669"/>
    <property type="project" value="TreeGrafter"/>
</dbReference>
<evidence type="ECO:0000313" key="6">
    <source>
        <dbReference type="EMBL" id="CUH46227.1"/>
    </source>
</evidence>
<feature type="chain" id="PRO_5006061968" evidence="4">
    <location>
        <begin position="26"/>
        <end position="347"/>
    </location>
</feature>
<dbReference type="RefSeq" id="WP_058276074.1">
    <property type="nucleotide sequence ID" value="NZ_CYPU01000008.1"/>
</dbReference>
<evidence type="ECO:0000256" key="3">
    <source>
        <dbReference type="ARBA" id="ARBA00023163"/>
    </source>
</evidence>
<evidence type="ECO:0000256" key="2">
    <source>
        <dbReference type="ARBA" id="ARBA00023125"/>
    </source>
</evidence>
<evidence type="ECO:0000256" key="1">
    <source>
        <dbReference type="ARBA" id="ARBA00023015"/>
    </source>
</evidence>
<evidence type="ECO:0000259" key="5">
    <source>
        <dbReference type="PROSITE" id="PS01124"/>
    </source>
</evidence>
<organism evidence="6 7">
    <name type="scientific">Ruegeria atlantica</name>
    <dbReference type="NCBI Taxonomy" id="81569"/>
    <lineage>
        <taxon>Bacteria</taxon>
        <taxon>Pseudomonadati</taxon>
        <taxon>Pseudomonadota</taxon>
        <taxon>Alphaproteobacteria</taxon>
        <taxon>Rhodobacterales</taxon>
        <taxon>Roseobacteraceae</taxon>
        <taxon>Ruegeria</taxon>
    </lineage>
</organism>
<dbReference type="InterPro" id="IPR009057">
    <property type="entry name" value="Homeodomain-like_sf"/>
</dbReference>
<dbReference type="SMART" id="SM00342">
    <property type="entry name" value="HTH_ARAC"/>
    <property type="match status" value="1"/>
</dbReference>
<dbReference type="InterPro" id="IPR020449">
    <property type="entry name" value="Tscrpt_reg_AraC-type_HTH"/>
</dbReference>
<dbReference type="PANTHER" id="PTHR47894:SF1">
    <property type="entry name" value="HTH-TYPE TRANSCRIPTIONAL REGULATOR VQSM"/>
    <property type="match status" value="1"/>
</dbReference>
<dbReference type="Proteomes" id="UP000050783">
    <property type="component" value="Unassembled WGS sequence"/>
</dbReference>
<dbReference type="InterPro" id="IPR018060">
    <property type="entry name" value="HTH_AraC"/>
</dbReference>
<dbReference type="GeneID" id="55491712"/>
<gene>
    <name evidence="6" type="primary">nphR</name>
    <name evidence="6" type="ORF">RUA4292_00392</name>
</gene>
<dbReference type="SUPFAM" id="SSF46689">
    <property type="entry name" value="Homeodomain-like"/>
    <property type="match status" value="1"/>
</dbReference>
<dbReference type="EMBL" id="CYPU01000008">
    <property type="protein sequence ID" value="CUH46227.1"/>
    <property type="molecule type" value="Genomic_DNA"/>
</dbReference>
<proteinExistence type="predicted"/>
<evidence type="ECO:0000313" key="7">
    <source>
        <dbReference type="Proteomes" id="UP000050783"/>
    </source>
</evidence>
<dbReference type="Pfam" id="PF12833">
    <property type="entry name" value="HTH_18"/>
    <property type="match status" value="1"/>
</dbReference>
<dbReference type="GO" id="GO:0000976">
    <property type="term" value="F:transcription cis-regulatory region binding"/>
    <property type="evidence" value="ECO:0007669"/>
    <property type="project" value="TreeGrafter"/>
</dbReference>